<evidence type="ECO:0000313" key="2">
    <source>
        <dbReference type="Proteomes" id="UP001194746"/>
    </source>
</evidence>
<protein>
    <submittedName>
        <fullName evidence="1">Uncharacterized protein</fullName>
    </submittedName>
</protein>
<dbReference type="EMBL" id="VCAU01000054">
    <property type="protein sequence ID" value="KAF9887920.1"/>
    <property type="molecule type" value="Genomic_DNA"/>
</dbReference>
<accession>A0AAD4GST3</accession>
<dbReference type="Proteomes" id="UP001194746">
    <property type="component" value="Unassembled WGS sequence"/>
</dbReference>
<reference evidence="1" key="2">
    <citation type="submission" date="2020-02" db="EMBL/GenBank/DDBJ databases">
        <authorList>
            <person name="Gilchrist C.L.M."/>
            <person name="Chooi Y.-H."/>
        </authorList>
    </citation>
    <scope>NUCLEOTIDE SEQUENCE</scope>
    <source>
        <strain evidence="1">MST-FP2251</strain>
    </source>
</reference>
<evidence type="ECO:0000313" key="1">
    <source>
        <dbReference type="EMBL" id="KAF9887920.1"/>
    </source>
</evidence>
<gene>
    <name evidence="1" type="ORF">FE257_009442</name>
</gene>
<proteinExistence type="predicted"/>
<name>A0AAD4GST3_ASPNN</name>
<dbReference type="AlphaFoldDB" id="A0AAD4GST3"/>
<sequence length="60" mass="7004">MAVVALGYGITKYLSRPSQNYSFDAAEEERIRKNKQLMDSYGDKDNLQDIERALAWYELQ</sequence>
<keyword evidence="2" id="KW-1185">Reference proteome</keyword>
<reference evidence="1" key="1">
    <citation type="journal article" date="2019" name="Beilstein J. Org. Chem.">
        <title>Nanangenines: drimane sesquiterpenoids as the dominant metabolite cohort of a novel Australian fungus, Aspergillus nanangensis.</title>
        <authorList>
            <person name="Lacey H.J."/>
            <person name="Gilchrist C.L.M."/>
            <person name="Crombie A."/>
            <person name="Kalaitzis J.A."/>
            <person name="Vuong D."/>
            <person name="Rutledge P.J."/>
            <person name="Turner P."/>
            <person name="Pitt J.I."/>
            <person name="Lacey E."/>
            <person name="Chooi Y.H."/>
            <person name="Piggott A.M."/>
        </authorList>
    </citation>
    <scope>NUCLEOTIDE SEQUENCE</scope>
    <source>
        <strain evidence="1">MST-FP2251</strain>
    </source>
</reference>
<comment type="caution">
    <text evidence="1">The sequence shown here is derived from an EMBL/GenBank/DDBJ whole genome shotgun (WGS) entry which is preliminary data.</text>
</comment>
<organism evidence="1 2">
    <name type="scientific">Aspergillus nanangensis</name>
    <dbReference type="NCBI Taxonomy" id="2582783"/>
    <lineage>
        <taxon>Eukaryota</taxon>
        <taxon>Fungi</taxon>
        <taxon>Dikarya</taxon>
        <taxon>Ascomycota</taxon>
        <taxon>Pezizomycotina</taxon>
        <taxon>Eurotiomycetes</taxon>
        <taxon>Eurotiomycetidae</taxon>
        <taxon>Eurotiales</taxon>
        <taxon>Aspergillaceae</taxon>
        <taxon>Aspergillus</taxon>
        <taxon>Aspergillus subgen. Circumdati</taxon>
    </lineage>
</organism>